<dbReference type="EMBL" id="MNBE01000308">
    <property type="protein sequence ID" value="OKP11021.1"/>
    <property type="molecule type" value="Genomic_DNA"/>
</dbReference>
<evidence type="ECO:0000313" key="1">
    <source>
        <dbReference type="EMBL" id="OKP11021.1"/>
    </source>
</evidence>
<organism evidence="1 2">
    <name type="scientific">Penicillium subrubescens</name>
    <dbReference type="NCBI Taxonomy" id="1316194"/>
    <lineage>
        <taxon>Eukaryota</taxon>
        <taxon>Fungi</taxon>
        <taxon>Dikarya</taxon>
        <taxon>Ascomycota</taxon>
        <taxon>Pezizomycotina</taxon>
        <taxon>Eurotiomycetes</taxon>
        <taxon>Eurotiomycetidae</taxon>
        <taxon>Eurotiales</taxon>
        <taxon>Aspergillaceae</taxon>
        <taxon>Penicillium</taxon>
    </lineage>
</organism>
<keyword evidence="2" id="KW-1185">Reference proteome</keyword>
<comment type="caution">
    <text evidence="1">The sequence shown here is derived from an EMBL/GenBank/DDBJ whole genome shotgun (WGS) entry which is preliminary data.</text>
</comment>
<proteinExistence type="predicted"/>
<evidence type="ECO:0000313" key="2">
    <source>
        <dbReference type="Proteomes" id="UP000186955"/>
    </source>
</evidence>
<accession>A0A1Q5UEX1</accession>
<reference evidence="1 2" key="1">
    <citation type="submission" date="2016-10" db="EMBL/GenBank/DDBJ databases">
        <title>Genome sequence of the ascomycete fungus Penicillium subrubescens.</title>
        <authorList>
            <person name="De Vries R.P."/>
            <person name="Peng M."/>
            <person name="Dilokpimol A."/>
            <person name="Hilden K."/>
            <person name="Makela M.R."/>
            <person name="Grigoriev I."/>
            <person name="Riley R."/>
            <person name="Granchi Z."/>
        </authorList>
    </citation>
    <scope>NUCLEOTIDE SEQUENCE [LARGE SCALE GENOMIC DNA]</scope>
    <source>
        <strain evidence="1 2">CBS 132785</strain>
    </source>
</reference>
<dbReference type="Proteomes" id="UP000186955">
    <property type="component" value="Unassembled WGS sequence"/>
</dbReference>
<protein>
    <submittedName>
        <fullName evidence="1">Uncharacterized protein</fullName>
    </submittedName>
</protein>
<dbReference type="AlphaFoldDB" id="A0A1Q5UEX1"/>
<gene>
    <name evidence="1" type="ORF">PENSUB_3542</name>
</gene>
<sequence length="96" mass="11359">MDSLFQSPDIFAKADQLKALKKRKHKAKVLLDETRKPWKAHQSFGYTFWVHAFTMEAIRLERSKLDREIDIGSTMKLGAEQYKVQRSQFRAKFVKK</sequence>
<name>A0A1Q5UEX1_9EURO</name>